<protein>
    <recommendedName>
        <fullName evidence="1">THAP9-like helix-turn-helix domain-containing protein</fullName>
    </recommendedName>
</protein>
<dbReference type="InterPro" id="IPR021896">
    <property type="entry name" value="THAP9-like_HTH"/>
</dbReference>
<reference evidence="2" key="1">
    <citation type="journal article" date="2023" name="G3 (Bethesda)">
        <title>A reference genome for the long-term kleptoplast-retaining sea slug Elysia crispata morphotype clarki.</title>
        <authorList>
            <person name="Eastman K.E."/>
            <person name="Pendleton A.L."/>
            <person name="Shaikh M.A."/>
            <person name="Suttiyut T."/>
            <person name="Ogas R."/>
            <person name="Tomko P."/>
            <person name="Gavelis G."/>
            <person name="Widhalm J.R."/>
            <person name="Wisecaver J.H."/>
        </authorList>
    </citation>
    <scope>NUCLEOTIDE SEQUENCE</scope>
    <source>
        <strain evidence="2">ECLA1</strain>
    </source>
</reference>
<sequence length="98" mass="11589">MLSSDGINLLISNFDAQTLRLIEKKLKAREYEQQDGSYTDELKDFAIKMPVYSSQTYKYLRKFLKLPHLSTIQNWTSSRNCRPDNHCYPKCQRYCSNV</sequence>
<feature type="domain" description="THAP9-like helix-turn-helix" evidence="1">
    <location>
        <begin position="2"/>
        <end position="75"/>
    </location>
</feature>
<dbReference type="Pfam" id="PF12017">
    <property type="entry name" value="Tnp_P_element"/>
    <property type="match status" value="1"/>
</dbReference>
<gene>
    <name evidence="2" type="ORF">RRG08_027123</name>
</gene>
<evidence type="ECO:0000259" key="1">
    <source>
        <dbReference type="Pfam" id="PF12017"/>
    </source>
</evidence>
<accession>A0AAE0YW61</accession>
<comment type="caution">
    <text evidence="2">The sequence shown here is derived from an EMBL/GenBank/DDBJ whole genome shotgun (WGS) entry which is preliminary data.</text>
</comment>
<evidence type="ECO:0000313" key="2">
    <source>
        <dbReference type="EMBL" id="KAK3757761.1"/>
    </source>
</evidence>
<proteinExistence type="predicted"/>
<dbReference type="AlphaFoldDB" id="A0AAE0YW61"/>
<name>A0AAE0YW61_9GAST</name>
<dbReference type="EMBL" id="JAWDGP010005328">
    <property type="protein sequence ID" value="KAK3757761.1"/>
    <property type="molecule type" value="Genomic_DNA"/>
</dbReference>
<evidence type="ECO:0000313" key="3">
    <source>
        <dbReference type="Proteomes" id="UP001283361"/>
    </source>
</evidence>
<organism evidence="2 3">
    <name type="scientific">Elysia crispata</name>
    <name type="common">lettuce slug</name>
    <dbReference type="NCBI Taxonomy" id="231223"/>
    <lineage>
        <taxon>Eukaryota</taxon>
        <taxon>Metazoa</taxon>
        <taxon>Spiralia</taxon>
        <taxon>Lophotrochozoa</taxon>
        <taxon>Mollusca</taxon>
        <taxon>Gastropoda</taxon>
        <taxon>Heterobranchia</taxon>
        <taxon>Euthyneura</taxon>
        <taxon>Panpulmonata</taxon>
        <taxon>Sacoglossa</taxon>
        <taxon>Placobranchoidea</taxon>
        <taxon>Plakobranchidae</taxon>
        <taxon>Elysia</taxon>
    </lineage>
</organism>
<dbReference type="Proteomes" id="UP001283361">
    <property type="component" value="Unassembled WGS sequence"/>
</dbReference>
<keyword evidence="3" id="KW-1185">Reference proteome</keyword>